<dbReference type="EMBL" id="JAFBMS010000052">
    <property type="protein sequence ID" value="KAG9339640.1"/>
    <property type="molecule type" value="Genomic_DNA"/>
</dbReference>
<keyword evidence="2" id="KW-1185">Reference proteome</keyword>
<accession>A0A8T2NK47</accession>
<dbReference type="AlphaFoldDB" id="A0A8T2NK47"/>
<organism evidence="1 2">
    <name type="scientific">Albula glossodonta</name>
    <name type="common">roundjaw bonefish</name>
    <dbReference type="NCBI Taxonomy" id="121402"/>
    <lineage>
        <taxon>Eukaryota</taxon>
        <taxon>Metazoa</taxon>
        <taxon>Chordata</taxon>
        <taxon>Craniata</taxon>
        <taxon>Vertebrata</taxon>
        <taxon>Euteleostomi</taxon>
        <taxon>Actinopterygii</taxon>
        <taxon>Neopterygii</taxon>
        <taxon>Teleostei</taxon>
        <taxon>Albuliformes</taxon>
        <taxon>Albulidae</taxon>
        <taxon>Albula</taxon>
    </lineage>
</organism>
<gene>
    <name evidence="1" type="ORF">JZ751_023532</name>
</gene>
<protein>
    <submittedName>
        <fullName evidence="1">Uncharacterized protein</fullName>
    </submittedName>
</protein>
<feature type="non-terminal residue" evidence="1">
    <location>
        <position position="137"/>
    </location>
</feature>
<evidence type="ECO:0000313" key="2">
    <source>
        <dbReference type="Proteomes" id="UP000824540"/>
    </source>
</evidence>
<reference evidence="1" key="1">
    <citation type="thesis" date="2021" institute="BYU ScholarsArchive" country="Provo, UT, USA">
        <title>Applications of and Algorithms for Genome Assembly and Genomic Analyses with an Emphasis on Marine Teleosts.</title>
        <authorList>
            <person name="Pickett B.D."/>
        </authorList>
    </citation>
    <scope>NUCLEOTIDE SEQUENCE</scope>
    <source>
        <strain evidence="1">HI-2016</strain>
    </source>
</reference>
<name>A0A8T2NK47_9TELE</name>
<dbReference type="Proteomes" id="UP000824540">
    <property type="component" value="Unassembled WGS sequence"/>
</dbReference>
<evidence type="ECO:0000313" key="1">
    <source>
        <dbReference type="EMBL" id="KAG9339640.1"/>
    </source>
</evidence>
<sequence length="137" mass="14869">MGCLCPPCQLPHTITCPLSLIPQTASANACQLITRSRSSSEDRNSLPSSLSIHLKARERAFIGRGPARKTVRRRLGQARSQLYARGAAIQNAIIPTFCLGMTIPHVPTALTHADRVKLQSTEGKCKESKSHAELPLC</sequence>
<comment type="caution">
    <text evidence="1">The sequence shown here is derived from an EMBL/GenBank/DDBJ whole genome shotgun (WGS) entry which is preliminary data.</text>
</comment>
<proteinExistence type="predicted"/>